<dbReference type="Proteomes" id="UP001172457">
    <property type="component" value="Chromosome 6"/>
</dbReference>
<protein>
    <recommendedName>
        <fullName evidence="6">Reverse transcriptase Ty1/copia-type domain-containing protein</fullName>
    </recommendedName>
</protein>
<evidence type="ECO:0000313" key="5">
    <source>
        <dbReference type="Proteomes" id="UP001172457"/>
    </source>
</evidence>
<accession>A0AA38SZ94</accession>
<sequence>MATYLHNILPSKVINFSSPTTALYQKVPSYSHLKVFGCLCFPHNSPPTHKLLPRSTPCVFLGYPSHHRGYICYDFSHKRFIISRHVIFDENVFPYATSQVSPNSTPETPNSTPKTPNSSFSTSPFYQFYQPHGNSTSEQPNTPIPNPLSHPLPLSCLSPLQHLIYPKLNLVLILHPLSITLSLQNRHLPRSLRHPMTTRSQNGIHKPNPKYACLSTSSTISPLPKSHIHALRDPNWHNAMVDEFDALIKNDTWELVPRPLDVNIIRCMWIFTHKLKSNGSLERYKARLSQQVGVDCTDMFSPVVKPAIIRMVLSLALSKKWDVHQLDVNNAFLHGTLQETVYIHQPPGFRDDNFLNHVCRLKRSLYGLKQAPRAWYQRFAAFITSIASQIINHGSDIAYLLLYVDDIILTVSTDLLRRNIILKLGGEFAMKDLGQLNYFLGISVCRNTSGLFLSQEKYAREILIRANMVSANSTKTPVDTKSKLSAASGLPVSDPTLYRSLAGALQYLTFTRPDISYVVQQVCLFMHDPRKEHMHALRRILQYVKGTLSFGLQITPSDVSSLIAYTDADWGGCPDTRRSTSGYCVFLGDNLISWSSKDNLQFQDQAPKLNTGVLQMSYPKHVGYETFFLNLSVLFRKQLFAIYLSGNPVQHQCTKHVEIDIHFVREKVAKGQVRVLHVPTRFQYADIFTKGLPKVLFDDFRSSLRIRKSPALTTGD</sequence>
<dbReference type="InterPro" id="IPR013103">
    <property type="entry name" value="RVT_2"/>
</dbReference>
<dbReference type="AlphaFoldDB" id="A0AA38SZ94"/>
<evidence type="ECO:0000256" key="1">
    <source>
        <dbReference type="SAM" id="MobiDB-lite"/>
    </source>
</evidence>
<dbReference type="PANTHER" id="PTHR11439">
    <property type="entry name" value="GAG-POL-RELATED RETROTRANSPOSON"/>
    <property type="match status" value="1"/>
</dbReference>
<evidence type="ECO:0000313" key="4">
    <source>
        <dbReference type="EMBL" id="KAJ9545471.1"/>
    </source>
</evidence>
<dbReference type="Pfam" id="PF25597">
    <property type="entry name" value="SH3_retrovirus"/>
    <property type="match status" value="1"/>
</dbReference>
<organism evidence="4 5">
    <name type="scientific">Centaurea solstitialis</name>
    <name type="common">yellow star-thistle</name>
    <dbReference type="NCBI Taxonomy" id="347529"/>
    <lineage>
        <taxon>Eukaryota</taxon>
        <taxon>Viridiplantae</taxon>
        <taxon>Streptophyta</taxon>
        <taxon>Embryophyta</taxon>
        <taxon>Tracheophyta</taxon>
        <taxon>Spermatophyta</taxon>
        <taxon>Magnoliopsida</taxon>
        <taxon>eudicotyledons</taxon>
        <taxon>Gunneridae</taxon>
        <taxon>Pentapetalae</taxon>
        <taxon>asterids</taxon>
        <taxon>campanulids</taxon>
        <taxon>Asterales</taxon>
        <taxon>Asteraceae</taxon>
        <taxon>Carduoideae</taxon>
        <taxon>Cardueae</taxon>
        <taxon>Centaureinae</taxon>
        <taxon>Centaurea</taxon>
    </lineage>
</organism>
<feature type="domain" description="Retroviral polymerase SH3-like" evidence="3">
    <location>
        <begin position="38"/>
        <end position="98"/>
    </location>
</feature>
<dbReference type="Pfam" id="PF07727">
    <property type="entry name" value="RVT_2"/>
    <property type="match status" value="1"/>
</dbReference>
<dbReference type="InterPro" id="IPR043502">
    <property type="entry name" value="DNA/RNA_pol_sf"/>
</dbReference>
<evidence type="ECO:0008006" key="6">
    <source>
        <dbReference type="Google" id="ProtNLM"/>
    </source>
</evidence>
<name>A0AA38SZ94_9ASTR</name>
<feature type="region of interest" description="Disordered" evidence="1">
    <location>
        <begin position="99"/>
        <end position="119"/>
    </location>
</feature>
<evidence type="ECO:0000259" key="2">
    <source>
        <dbReference type="Pfam" id="PF07727"/>
    </source>
</evidence>
<feature type="domain" description="Reverse transcriptase Ty1/copia-type" evidence="2">
    <location>
        <begin position="250"/>
        <end position="478"/>
    </location>
</feature>
<dbReference type="CDD" id="cd09272">
    <property type="entry name" value="RNase_HI_RT_Ty1"/>
    <property type="match status" value="1"/>
</dbReference>
<dbReference type="SUPFAM" id="SSF56672">
    <property type="entry name" value="DNA/RNA polymerases"/>
    <property type="match status" value="1"/>
</dbReference>
<dbReference type="PANTHER" id="PTHR11439:SF524">
    <property type="entry name" value="RNA-DIRECTED DNA POLYMERASE, PROTEIN KINASE RLK-PELLE-DLSV FAMILY"/>
    <property type="match status" value="1"/>
</dbReference>
<dbReference type="InterPro" id="IPR057670">
    <property type="entry name" value="SH3_retrovirus"/>
</dbReference>
<reference evidence="4" key="1">
    <citation type="submission" date="2023-03" db="EMBL/GenBank/DDBJ databases">
        <title>Chromosome-scale reference genome and RAD-based genetic map of yellow starthistle (Centaurea solstitialis) reveal putative structural variation and QTLs associated with invader traits.</title>
        <authorList>
            <person name="Reatini B."/>
            <person name="Cang F.A."/>
            <person name="Jiang Q."/>
            <person name="Mckibben M.T.W."/>
            <person name="Barker M.S."/>
            <person name="Rieseberg L.H."/>
            <person name="Dlugosch K.M."/>
        </authorList>
    </citation>
    <scope>NUCLEOTIDE SEQUENCE</scope>
    <source>
        <strain evidence="4">CAN-66</strain>
        <tissue evidence="4">Leaf</tissue>
    </source>
</reference>
<keyword evidence="5" id="KW-1185">Reference proteome</keyword>
<proteinExistence type="predicted"/>
<gene>
    <name evidence="4" type="ORF">OSB04_025178</name>
</gene>
<comment type="caution">
    <text evidence="4">The sequence shown here is derived from an EMBL/GenBank/DDBJ whole genome shotgun (WGS) entry which is preliminary data.</text>
</comment>
<feature type="compositionally biased region" description="Low complexity" evidence="1">
    <location>
        <begin position="101"/>
        <end position="119"/>
    </location>
</feature>
<evidence type="ECO:0000259" key="3">
    <source>
        <dbReference type="Pfam" id="PF25597"/>
    </source>
</evidence>
<dbReference type="EMBL" id="JARYMX010000006">
    <property type="protein sequence ID" value="KAJ9545471.1"/>
    <property type="molecule type" value="Genomic_DNA"/>
</dbReference>